<keyword evidence="2" id="KW-0472">Membrane</keyword>
<name>A0A3G6J843_9CORY</name>
<dbReference type="Pfam" id="PF20176">
    <property type="entry name" value="DUF6541"/>
    <property type="match status" value="1"/>
</dbReference>
<feature type="transmembrane region" description="Helical" evidence="2">
    <location>
        <begin position="594"/>
        <end position="614"/>
    </location>
</feature>
<dbReference type="EMBL" id="CP033896">
    <property type="protein sequence ID" value="AZA14281.1"/>
    <property type="molecule type" value="Genomic_DNA"/>
</dbReference>
<dbReference type="RefSeq" id="WP_123929443.1">
    <property type="nucleotide sequence ID" value="NZ_CP033896.1"/>
</dbReference>
<feature type="transmembrane region" description="Helical" evidence="2">
    <location>
        <begin position="6"/>
        <end position="28"/>
    </location>
</feature>
<dbReference type="Proteomes" id="UP000269019">
    <property type="component" value="Chromosome"/>
</dbReference>
<keyword evidence="2" id="KW-0812">Transmembrane</keyword>
<protein>
    <submittedName>
        <fullName evidence="3">Uncharacterized protein</fullName>
    </submittedName>
</protein>
<keyword evidence="2" id="KW-1133">Transmembrane helix</keyword>
<feature type="transmembrane region" description="Helical" evidence="2">
    <location>
        <begin position="68"/>
        <end position="90"/>
    </location>
</feature>
<dbReference type="OrthoDB" id="3251757at2"/>
<feature type="transmembrane region" description="Helical" evidence="2">
    <location>
        <begin position="522"/>
        <end position="540"/>
    </location>
</feature>
<feature type="transmembrane region" description="Helical" evidence="2">
    <location>
        <begin position="399"/>
        <end position="417"/>
    </location>
</feature>
<feature type="transmembrane region" description="Helical" evidence="2">
    <location>
        <begin position="35"/>
        <end position="56"/>
    </location>
</feature>
<dbReference type="AlphaFoldDB" id="A0A3G6J843"/>
<keyword evidence="4" id="KW-1185">Reference proteome</keyword>
<evidence type="ECO:0000313" key="3">
    <source>
        <dbReference type="EMBL" id="AZA14281.1"/>
    </source>
</evidence>
<gene>
    <name evidence="3" type="ORF">CCHOA_09490</name>
</gene>
<feature type="transmembrane region" description="Helical" evidence="2">
    <location>
        <begin position="560"/>
        <end position="587"/>
    </location>
</feature>
<feature type="region of interest" description="Disordered" evidence="1">
    <location>
        <begin position="101"/>
        <end position="122"/>
    </location>
</feature>
<evidence type="ECO:0000313" key="4">
    <source>
        <dbReference type="Proteomes" id="UP000269019"/>
    </source>
</evidence>
<feature type="compositionally biased region" description="Low complexity" evidence="1">
    <location>
        <begin position="151"/>
        <end position="164"/>
    </location>
</feature>
<proteinExistence type="predicted"/>
<feature type="transmembrane region" description="Helical" evidence="2">
    <location>
        <begin position="331"/>
        <end position="349"/>
    </location>
</feature>
<evidence type="ECO:0000256" key="1">
    <source>
        <dbReference type="SAM" id="MobiDB-lite"/>
    </source>
</evidence>
<dbReference type="KEGG" id="ccho:CCHOA_09490"/>
<feature type="transmembrane region" description="Helical" evidence="2">
    <location>
        <begin position="499"/>
        <end position="515"/>
    </location>
</feature>
<feature type="transmembrane region" description="Helical" evidence="2">
    <location>
        <begin position="355"/>
        <end position="373"/>
    </location>
</feature>
<accession>A0A3G6J843</accession>
<organism evidence="3 4">
    <name type="scientific">Corynebacterium choanae</name>
    <dbReference type="NCBI Taxonomy" id="1862358"/>
    <lineage>
        <taxon>Bacteria</taxon>
        <taxon>Bacillati</taxon>
        <taxon>Actinomycetota</taxon>
        <taxon>Actinomycetes</taxon>
        <taxon>Mycobacteriales</taxon>
        <taxon>Corynebacteriaceae</taxon>
        <taxon>Corynebacterium</taxon>
    </lineage>
</organism>
<feature type="transmembrane region" description="Helical" evidence="2">
    <location>
        <begin position="438"/>
        <end position="457"/>
    </location>
</feature>
<sequence length="854" mass="93141">MLITDTTMHAAFAMLLVFVVPGLVINWMSGLKLPWALTASVPVSLGVLGFIGWLSGLDDSQNFTRDHVVIALVMCAVLALLWRWMVYALYRWRARRRHDRQHTALSPPELPETTGNDAGPGEKLAAFAEHDEVTVDSASSTADAGPAAQPGSAVAVDASGSASAPNEEASIDPSASRRRWKDMWSPSHWSAYVTGSIGDPVWVIPAAGVLVGMWLMIIRALETLDRARYGVESIYQGWDVQWHANEVTFIVRDHVASATRMGELMNQETQLPMYYPSAWHDLTGFAAMITGLDPVVAVNLAGIILPGVLLPCSAAALTWRLCDSRSMTAQVAAGLAPIIVAGIPAFYWVGMYVGAWPYLAAIAAAGIVIALLISVTAAPVRAFAACWAFVGAVQTHPSAVTVIVVPVVLWWLTRGLWKPAHRSIGFRHGLRVRLWETAVLAATGLVGSMLVMPQILAGMQQSGEVESFEATEDVTRAEAWAMAAKLATRHAEVYELVPMLWWSALAGAIMLLVWRRSIFGQLTYLLSLAVCVNAILPFDAPLSSWLSAIGSLHYNTPHRLIMPVVLLTAIGSALCIAGTAAVIAWLLLRRFPRLQVALIGLLGLGTGVLLYPAVSAATAEPAEFAINHDRNGRMVDTTDLQAFDWLMKQPHAFDGHIFGDPADGMGWMYATNGLPSFFRHYLWPVLPEQADTSLLYWYPDKLGVGNFDDPDMANAVDEAAARQNITFYYVSPPTFWAFQEPALEMILGLWETPGVTPVYKDKQVSIFAVNAAFTDAELIAMRKPGNSPEPLPPLVTKGEMGVANSQAEINEPYFHRPTTPLTGNAESFVNEREQQVRATYDQLWHAELPEEATE</sequence>
<feature type="transmembrane region" description="Helical" evidence="2">
    <location>
        <begin position="296"/>
        <end position="319"/>
    </location>
</feature>
<dbReference type="InterPro" id="IPR046671">
    <property type="entry name" value="DUF6541"/>
</dbReference>
<reference evidence="3 4" key="1">
    <citation type="submission" date="2018-11" db="EMBL/GenBank/DDBJ databases">
        <authorList>
            <person name="Kleinhagauer T."/>
            <person name="Glaeser S.P."/>
            <person name="Spergser J."/>
            <person name="Ruckert C."/>
            <person name="Kaempfer P."/>
            <person name="Busse H.-J."/>
        </authorList>
    </citation>
    <scope>NUCLEOTIDE SEQUENCE [LARGE SCALE GENOMIC DNA]</scope>
    <source>
        <strain evidence="3 4">200CH</strain>
    </source>
</reference>
<feature type="region of interest" description="Disordered" evidence="1">
    <location>
        <begin position="138"/>
        <end position="176"/>
    </location>
</feature>
<evidence type="ECO:0000256" key="2">
    <source>
        <dbReference type="SAM" id="Phobius"/>
    </source>
</evidence>